<keyword evidence="2" id="KW-0812">Transmembrane</keyword>
<feature type="compositionally biased region" description="Low complexity" evidence="1">
    <location>
        <begin position="235"/>
        <end position="251"/>
    </location>
</feature>
<dbReference type="Proteomes" id="UP000600946">
    <property type="component" value="Unassembled WGS sequence"/>
</dbReference>
<dbReference type="EMBL" id="BMUU01000001">
    <property type="protein sequence ID" value="GGY17785.1"/>
    <property type="molecule type" value="Genomic_DNA"/>
</dbReference>
<feature type="compositionally biased region" description="Pro residues" evidence="1">
    <location>
        <begin position="221"/>
        <end position="234"/>
    </location>
</feature>
<gene>
    <name evidence="4" type="ORF">GCM10010326_07790</name>
</gene>
<protein>
    <recommendedName>
        <fullName evidence="6">LPXTG cell wall anchor domain-containing protein</fullName>
    </recommendedName>
</protein>
<proteinExistence type="predicted"/>
<keyword evidence="2" id="KW-1133">Transmembrane helix</keyword>
<feature type="region of interest" description="Disordered" evidence="1">
    <location>
        <begin position="204"/>
        <end position="284"/>
    </location>
</feature>
<dbReference type="RefSeq" id="WP_190026170.1">
    <property type="nucleotide sequence ID" value="NZ_BMUU01000001.1"/>
</dbReference>
<evidence type="ECO:0000313" key="4">
    <source>
        <dbReference type="EMBL" id="GGY17785.1"/>
    </source>
</evidence>
<feature type="transmembrane region" description="Helical" evidence="2">
    <location>
        <begin position="289"/>
        <end position="310"/>
    </location>
</feature>
<accession>A0ABQ2ZKH7</accession>
<evidence type="ECO:0000256" key="1">
    <source>
        <dbReference type="SAM" id="MobiDB-lite"/>
    </source>
</evidence>
<feature type="chain" id="PRO_5045158388" description="LPXTG cell wall anchor domain-containing protein" evidence="3">
    <location>
        <begin position="22"/>
        <end position="322"/>
    </location>
</feature>
<dbReference type="GeneID" id="96288795"/>
<evidence type="ECO:0008006" key="6">
    <source>
        <dbReference type="Google" id="ProtNLM"/>
    </source>
</evidence>
<evidence type="ECO:0000256" key="3">
    <source>
        <dbReference type="SAM" id="SignalP"/>
    </source>
</evidence>
<keyword evidence="2" id="KW-0472">Membrane</keyword>
<evidence type="ECO:0000313" key="5">
    <source>
        <dbReference type="Proteomes" id="UP000600946"/>
    </source>
</evidence>
<name>A0ABQ2ZKH7_9ACTN</name>
<feature type="region of interest" description="Disordered" evidence="1">
    <location>
        <begin position="34"/>
        <end position="67"/>
    </location>
</feature>
<evidence type="ECO:0000256" key="2">
    <source>
        <dbReference type="SAM" id="Phobius"/>
    </source>
</evidence>
<sequence>MNHKRIAVLAAVAAVTPTVLAAVPARAEEIRPTAPSPYLPARGPLLDTGAGGPATGARPAADARQQMTSVVREVPDTFEAGGDWGEFTLAVGNLTDHDLSEYDVNLAVDTIHPAPRLVLEHMRVQLRLNGTWVDAPLEQPDRDGNVDAALPLDRVVLPPGETTFRVRIRFTADTPLTFFILGPRPDIQHSPDPVDTWVESEIVRPHAPNPDPEPDPDPDPTLDPTPPTPTPSPGPSSSSSATPAPETTPTSHPAPDPSPTGTGVAGVSAGEPGASVPTGQLAHSGSDAAVTWTLGGAGVLLVLGTTLAITHRTRGNRARRGR</sequence>
<reference evidence="5" key="1">
    <citation type="journal article" date="2019" name="Int. J. Syst. Evol. Microbiol.">
        <title>The Global Catalogue of Microorganisms (GCM) 10K type strain sequencing project: providing services to taxonomists for standard genome sequencing and annotation.</title>
        <authorList>
            <consortium name="The Broad Institute Genomics Platform"/>
            <consortium name="The Broad Institute Genome Sequencing Center for Infectious Disease"/>
            <person name="Wu L."/>
            <person name="Ma J."/>
        </authorList>
    </citation>
    <scope>NUCLEOTIDE SEQUENCE [LARGE SCALE GENOMIC DNA]</scope>
    <source>
        <strain evidence="5">JCM 4594</strain>
    </source>
</reference>
<keyword evidence="5" id="KW-1185">Reference proteome</keyword>
<feature type="signal peptide" evidence="3">
    <location>
        <begin position="1"/>
        <end position="21"/>
    </location>
</feature>
<feature type="compositionally biased region" description="Low complexity" evidence="1">
    <location>
        <begin position="55"/>
        <end position="64"/>
    </location>
</feature>
<organism evidence="4 5">
    <name type="scientific">Streptomyces xanthochromogenes</name>
    <dbReference type="NCBI Taxonomy" id="67384"/>
    <lineage>
        <taxon>Bacteria</taxon>
        <taxon>Bacillati</taxon>
        <taxon>Actinomycetota</taxon>
        <taxon>Actinomycetes</taxon>
        <taxon>Kitasatosporales</taxon>
        <taxon>Streptomycetaceae</taxon>
        <taxon>Streptomyces</taxon>
    </lineage>
</organism>
<comment type="caution">
    <text evidence="4">The sequence shown here is derived from an EMBL/GenBank/DDBJ whole genome shotgun (WGS) entry which is preliminary data.</text>
</comment>
<keyword evidence="3" id="KW-0732">Signal</keyword>